<dbReference type="GO" id="GO:0031251">
    <property type="term" value="C:PAN complex"/>
    <property type="evidence" value="ECO:0007669"/>
    <property type="project" value="TreeGrafter"/>
</dbReference>
<dbReference type="Gene3D" id="3.30.420.10">
    <property type="entry name" value="Ribonuclease H-like superfamily/Ribonuclease H"/>
    <property type="match status" value="1"/>
</dbReference>
<protein>
    <recommendedName>
        <fullName evidence="1">Exonuclease domain-containing protein</fullName>
    </recommendedName>
</protein>
<accession>A0A553PRS7</accession>
<dbReference type="SMART" id="SM00479">
    <property type="entry name" value="EXOIII"/>
    <property type="match status" value="1"/>
</dbReference>
<dbReference type="Proteomes" id="UP000318571">
    <property type="component" value="Chromosome 12"/>
</dbReference>
<reference evidence="2 3" key="1">
    <citation type="journal article" date="2018" name="Nat. Ecol. Evol.">
        <title>Genomic signatures of mitonuclear coevolution across populations of Tigriopus californicus.</title>
        <authorList>
            <person name="Barreto F.S."/>
            <person name="Watson E.T."/>
            <person name="Lima T.G."/>
            <person name="Willett C.S."/>
            <person name="Edmands S."/>
            <person name="Li W."/>
            <person name="Burton R.S."/>
        </authorList>
    </citation>
    <scope>NUCLEOTIDE SEQUENCE [LARGE SCALE GENOMIC DNA]</scope>
    <source>
        <strain evidence="2 3">San Diego</strain>
    </source>
</reference>
<dbReference type="InterPro" id="IPR036397">
    <property type="entry name" value="RNaseH_sf"/>
</dbReference>
<evidence type="ECO:0000259" key="1">
    <source>
        <dbReference type="SMART" id="SM00479"/>
    </source>
</evidence>
<dbReference type="AlphaFoldDB" id="A0A553PRS7"/>
<gene>
    <name evidence="2" type="ORF">TCAL_14520</name>
</gene>
<keyword evidence="3" id="KW-1185">Reference proteome</keyword>
<dbReference type="GO" id="GO:0000932">
    <property type="term" value="C:P-body"/>
    <property type="evidence" value="ECO:0007669"/>
    <property type="project" value="TreeGrafter"/>
</dbReference>
<proteinExistence type="predicted"/>
<feature type="domain" description="Exonuclease" evidence="1">
    <location>
        <begin position="60"/>
        <end position="227"/>
    </location>
</feature>
<dbReference type="InterPro" id="IPR013520">
    <property type="entry name" value="Ribonucl_H"/>
</dbReference>
<evidence type="ECO:0000313" key="3">
    <source>
        <dbReference type="Proteomes" id="UP000318571"/>
    </source>
</evidence>
<evidence type="ECO:0000313" key="2">
    <source>
        <dbReference type="EMBL" id="TRY80386.1"/>
    </source>
</evidence>
<organism evidence="2 3">
    <name type="scientific">Tigriopus californicus</name>
    <name type="common">Marine copepod</name>
    <dbReference type="NCBI Taxonomy" id="6832"/>
    <lineage>
        <taxon>Eukaryota</taxon>
        <taxon>Metazoa</taxon>
        <taxon>Ecdysozoa</taxon>
        <taxon>Arthropoda</taxon>
        <taxon>Crustacea</taxon>
        <taxon>Multicrustacea</taxon>
        <taxon>Hexanauplia</taxon>
        <taxon>Copepoda</taxon>
        <taxon>Harpacticoida</taxon>
        <taxon>Harpacticidae</taxon>
        <taxon>Tigriopus</taxon>
    </lineage>
</organism>
<dbReference type="EMBL" id="VCGU01000001">
    <property type="protein sequence ID" value="TRY80386.1"/>
    <property type="molecule type" value="Genomic_DNA"/>
</dbReference>
<dbReference type="InterPro" id="IPR012337">
    <property type="entry name" value="RNaseH-like_sf"/>
</dbReference>
<dbReference type="InterPro" id="IPR050785">
    <property type="entry name" value="PAN2-PAN3_catalytic_subunit"/>
</dbReference>
<dbReference type="GO" id="GO:0003676">
    <property type="term" value="F:nucleic acid binding"/>
    <property type="evidence" value="ECO:0007669"/>
    <property type="project" value="InterPro"/>
</dbReference>
<dbReference type="Pfam" id="PF00929">
    <property type="entry name" value="RNase_T"/>
    <property type="match status" value="1"/>
</dbReference>
<comment type="caution">
    <text evidence="2">The sequence shown here is derived from an EMBL/GenBank/DDBJ whole genome shotgun (WGS) entry which is preliminary data.</text>
</comment>
<name>A0A553PRS7_TIGCA</name>
<dbReference type="STRING" id="6832.A0A553PRS7"/>
<dbReference type="PANTHER" id="PTHR15728">
    <property type="entry name" value="DEADENYLATION COMPLEX CATALYTIC SUBUNIT PAN2"/>
    <property type="match status" value="1"/>
</dbReference>
<sequence length="236" mass="26631">MKEGAEHFGLWRVERNEVSVPFHPQPSPSIGLDIFQPSQGHEGPLSFCPLDDNEVPRAGDLVALDAEFVTLTPEEKSSGRNGRLITVKAAVRLVGRVTCVRGWGPRRGVPFIDDHISCEEEISDYVSKYSGIFPGDLDPTQSSHHFLKRTYKKVRHLVDVGCIFVGHGLKNDFDMLGIVVPSDQVVDTVHLFHLPYGGCCPSSSWRGIFWTSTSKRVPQFQRSESRSYWIWRPKER</sequence>
<dbReference type="OMA" id="ESRSYWI"/>
<dbReference type="SUPFAM" id="SSF53098">
    <property type="entry name" value="Ribonuclease H-like"/>
    <property type="match status" value="1"/>
</dbReference>
<dbReference type="GO" id="GO:0000289">
    <property type="term" value="P:nuclear-transcribed mRNA poly(A) tail shortening"/>
    <property type="evidence" value="ECO:0007669"/>
    <property type="project" value="TreeGrafter"/>
</dbReference>
<dbReference type="GO" id="GO:0004535">
    <property type="term" value="F:poly(A)-specific ribonuclease activity"/>
    <property type="evidence" value="ECO:0007669"/>
    <property type="project" value="TreeGrafter"/>
</dbReference>
<dbReference type="PANTHER" id="PTHR15728:SF0">
    <property type="entry name" value="PAN2-PAN3 DEADENYLATION COMPLEX CATALYTIC SUBUNIT PAN2"/>
    <property type="match status" value="1"/>
</dbReference>